<evidence type="ECO:0000256" key="8">
    <source>
        <dbReference type="SAM" id="Phobius"/>
    </source>
</evidence>
<keyword evidence="7" id="KW-0407">Ion channel</keyword>
<dbReference type="EMBL" id="UINC01011683">
    <property type="protein sequence ID" value="SVA51408.1"/>
    <property type="molecule type" value="Genomic_DNA"/>
</dbReference>
<name>A0A381WH47_9ZZZZ</name>
<evidence type="ECO:0000256" key="6">
    <source>
        <dbReference type="ARBA" id="ARBA00023136"/>
    </source>
</evidence>
<evidence type="ECO:0000259" key="9">
    <source>
        <dbReference type="Pfam" id="PF07885"/>
    </source>
</evidence>
<feature type="transmembrane region" description="Helical" evidence="8">
    <location>
        <begin position="174"/>
        <end position="195"/>
    </location>
</feature>
<dbReference type="PRINTS" id="PR01333">
    <property type="entry name" value="2POREKCHANEL"/>
</dbReference>
<gene>
    <name evidence="10" type="ORF">METZ01_LOCUS104262</name>
</gene>
<protein>
    <recommendedName>
        <fullName evidence="9">Potassium channel domain-containing protein</fullName>
    </recommendedName>
</protein>
<dbReference type="GO" id="GO:0015271">
    <property type="term" value="F:outward rectifier potassium channel activity"/>
    <property type="evidence" value="ECO:0007669"/>
    <property type="project" value="TreeGrafter"/>
</dbReference>
<organism evidence="10">
    <name type="scientific">marine metagenome</name>
    <dbReference type="NCBI Taxonomy" id="408172"/>
    <lineage>
        <taxon>unclassified sequences</taxon>
        <taxon>metagenomes</taxon>
        <taxon>ecological metagenomes</taxon>
    </lineage>
</organism>
<dbReference type="PANTHER" id="PTHR11003:SF291">
    <property type="entry name" value="IP11374P"/>
    <property type="match status" value="1"/>
</dbReference>
<dbReference type="SUPFAM" id="SSF81324">
    <property type="entry name" value="Voltage-gated potassium channels"/>
    <property type="match status" value="2"/>
</dbReference>
<keyword evidence="4 8" id="KW-1133">Transmembrane helix</keyword>
<dbReference type="GO" id="GO:0022841">
    <property type="term" value="F:potassium ion leak channel activity"/>
    <property type="evidence" value="ECO:0007669"/>
    <property type="project" value="TreeGrafter"/>
</dbReference>
<evidence type="ECO:0000256" key="7">
    <source>
        <dbReference type="ARBA" id="ARBA00023303"/>
    </source>
</evidence>
<dbReference type="Pfam" id="PF07885">
    <property type="entry name" value="Ion_trans_2"/>
    <property type="match status" value="2"/>
</dbReference>
<feature type="domain" description="Potassium channel" evidence="9">
    <location>
        <begin position="12"/>
        <end position="81"/>
    </location>
</feature>
<dbReference type="InterPro" id="IPR013099">
    <property type="entry name" value="K_chnl_dom"/>
</dbReference>
<dbReference type="GO" id="GO:0005886">
    <property type="term" value="C:plasma membrane"/>
    <property type="evidence" value="ECO:0007669"/>
    <property type="project" value="TreeGrafter"/>
</dbReference>
<feature type="transmembrane region" description="Helical" evidence="8">
    <location>
        <begin position="120"/>
        <end position="141"/>
    </location>
</feature>
<keyword evidence="5" id="KW-0406">Ion transport</keyword>
<evidence type="ECO:0000256" key="4">
    <source>
        <dbReference type="ARBA" id="ARBA00022989"/>
    </source>
</evidence>
<evidence type="ECO:0000256" key="3">
    <source>
        <dbReference type="ARBA" id="ARBA00022692"/>
    </source>
</evidence>
<dbReference type="PANTHER" id="PTHR11003">
    <property type="entry name" value="POTASSIUM CHANNEL, SUBFAMILY K"/>
    <property type="match status" value="1"/>
</dbReference>
<evidence type="ECO:0000313" key="10">
    <source>
        <dbReference type="EMBL" id="SVA51408.1"/>
    </source>
</evidence>
<dbReference type="InterPro" id="IPR003280">
    <property type="entry name" value="2pore_dom_K_chnl"/>
</dbReference>
<proteinExistence type="predicted"/>
<dbReference type="AlphaFoldDB" id="A0A381WH47"/>
<reference evidence="10" key="1">
    <citation type="submission" date="2018-05" db="EMBL/GenBank/DDBJ databases">
        <authorList>
            <person name="Lanie J.A."/>
            <person name="Ng W.-L."/>
            <person name="Kazmierczak K.M."/>
            <person name="Andrzejewski T.M."/>
            <person name="Davidsen T.M."/>
            <person name="Wayne K.J."/>
            <person name="Tettelin H."/>
            <person name="Glass J.I."/>
            <person name="Rusch D."/>
            <person name="Podicherti R."/>
            <person name="Tsui H.-C.T."/>
            <person name="Winkler M.E."/>
        </authorList>
    </citation>
    <scope>NUCLEOTIDE SEQUENCE</scope>
</reference>
<keyword evidence="6 8" id="KW-0472">Membrane</keyword>
<sequence length="261" mass="30569">MELKYLGFPIIFLLCYYIGSVVFYMNIENWSLLNSIYFMSSTLSLIGLGDISPKTDMGKIYTATFSIFGLGTTLITISIIMWLLSEKTVNILSKVNMNTLNENQLDEQVPSIKKQIFKTFSLLFLILIVLITVIAVTFKYIEDWSFIDSFYFAICMLTTLGYGDVVPNKDEGKIFFIFSSFFGTFCLAKILNLYLNLMTEYRLRKFLKNFRKNNIEMNRMEFISNILLRVPNNIRRRRLQDIFSEYSDYDDFDNNNMMLTI</sequence>
<keyword evidence="2" id="KW-0813">Transport</keyword>
<keyword evidence="3 8" id="KW-0812">Transmembrane</keyword>
<feature type="domain" description="Potassium channel" evidence="9">
    <location>
        <begin position="127"/>
        <end position="199"/>
    </location>
</feature>
<evidence type="ECO:0000256" key="1">
    <source>
        <dbReference type="ARBA" id="ARBA00004141"/>
    </source>
</evidence>
<feature type="transmembrane region" description="Helical" evidence="8">
    <location>
        <begin position="60"/>
        <end position="84"/>
    </location>
</feature>
<feature type="transmembrane region" description="Helical" evidence="8">
    <location>
        <begin position="32"/>
        <end position="48"/>
    </location>
</feature>
<evidence type="ECO:0000256" key="5">
    <source>
        <dbReference type="ARBA" id="ARBA00023065"/>
    </source>
</evidence>
<accession>A0A381WH47</accession>
<comment type="subcellular location">
    <subcellularLocation>
        <location evidence="1">Membrane</location>
        <topology evidence="1">Multi-pass membrane protein</topology>
    </subcellularLocation>
</comment>
<dbReference type="Gene3D" id="1.10.287.70">
    <property type="match status" value="2"/>
</dbReference>
<feature type="transmembrane region" description="Helical" evidence="8">
    <location>
        <begin position="6"/>
        <end position="25"/>
    </location>
</feature>
<evidence type="ECO:0000256" key="2">
    <source>
        <dbReference type="ARBA" id="ARBA00022448"/>
    </source>
</evidence>
<dbReference type="GO" id="GO:0030322">
    <property type="term" value="P:stabilization of membrane potential"/>
    <property type="evidence" value="ECO:0007669"/>
    <property type="project" value="TreeGrafter"/>
</dbReference>